<dbReference type="EMBL" id="OX365700">
    <property type="protein sequence ID" value="CAI4030179.1"/>
    <property type="molecule type" value="Genomic_DNA"/>
</dbReference>
<feature type="region of interest" description="Disordered" evidence="1">
    <location>
        <begin position="27"/>
        <end position="56"/>
    </location>
</feature>
<name>A0AA86MW63_9BACT</name>
<dbReference type="KEGG" id="nti:DNFV4_00604"/>
<gene>
    <name evidence="2" type="ORF">DNFV4_00604</name>
</gene>
<dbReference type="Proteomes" id="UP001179121">
    <property type="component" value="Chromosome"/>
</dbReference>
<sequence length="56" mass="6013">MENSNGYPHAEALAAEAYLKQYVEAASGEPARQHAAKPHAGLSHRRIGGCSRSVHE</sequence>
<protein>
    <submittedName>
        <fullName evidence="2">Uncharacterized protein</fullName>
    </submittedName>
</protein>
<feature type="compositionally biased region" description="Basic residues" evidence="1">
    <location>
        <begin position="34"/>
        <end position="47"/>
    </location>
</feature>
<organism evidence="2 3">
    <name type="scientific">Nitrospira tepida</name>
    <dbReference type="NCBI Taxonomy" id="2973512"/>
    <lineage>
        <taxon>Bacteria</taxon>
        <taxon>Pseudomonadati</taxon>
        <taxon>Nitrospirota</taxon>
        <taxon>Nitrospiria</taxon>
        <taxon>Nitrospirales</taxon>
        <taxon>Nitrospiraceae</taxon>
        <taxon>Nitrospira</taxon>
    </lineage>
</organism>
<evidence type="ECO:0000313" key="2">
    <source>
        <dbReference type="EMBL" id="CAI4030179.1"/>
    </source>
</evidence>
<reference evidence="2" key="1">
    <citation type="submission" date="2022-10" db="EMBL/GenBank/DDBJ databases">
        <authorList>
            <person name="Koch H."/>
        </authorList>
    </citation>
    <scope>NUCLEOTIDE SEQUENCE</scope>
    <source>
        <strain evidence="2">DNF</strain>
    </source>
</reference>
<proteinExistence type="predicted"/>
<accession>A0AA86MW63</accession>
<evidence type="ECO:0000313" key="3">
    <source>
        <dbReference type="Proteomes" id="UP001179121"/>
    </source>
</evidence>
<keyword evidence="3" id="KW-1185">Reference proteome</keyword>
<dbReference type="AlphaFoldDB" id="A0AA86MW63"/>
<evidence type="ECO:0000256" key="1">
    <source>
        <dbReference type="SAM" id="MobiDB-lite"/>
    </source>
</evidence>